<accession>A0ABX6FEE1</accession>
<dbReference type="GeneID" id="84801734"/>
<evidence type="ECO:0008006" key="3">
    <source>
        <dbReference type="Google" id="ProtNLM"/>
    </source>
</evidence>
<organism evidence="1 2">
    <name type="scientific">Gemella sanguinis</name>
    <dbReference type="NCBI Taxonomy" id="84135"/>
    <lineage>
        <taxon>Bacteria</taxon>
        <taxon>Bacillati</taxon>
        <taxon>Bacillota</taxon>
        <taxon>Bacilli</taxon>
        <taxon>Bacillales</taxon>
        <taxon>Gemellaceae</taxon>
        <taxon>Gemella</taxon>
    </lineage>
</organism>
<reference evidence="1 2" key="1">
    <citation type="submission" date="2019-11" db="EMBL/GenBank/DDBJ databases">
        <title>FDA dAtabase for Regulatory Grade micrObial Sequences (FDA-ARGOS): Supporting development and validation of Infectious Disease Dx tests.</title>
        <authorList>
            <person name="Turner S."/>
            <person name="Byrd R."/>
            <person name="Tallon L."/>
            <person name="Sadzewicz L."/>
            <person name="Vavikolanu K."/>
            <person name="Mehta A."/>
            <person name="Aluvathingal J."/>
            <person name="Nadendla S."/>
            <person name="Myers T."/>
            <person name="Yan Y."/>
            <person name="Sichtig H."/>
        </authorList>
    </citation>
    <scope>NUCLEOTIDE SEQUENCE [LARGE SCALE GENOMIC DNA]</scope>
    <source>
        <strain evidence="1 2">FDAARGOS_742</strain>
    </source>
</reference>
<gene>
    <name evidence="1" type="ORF">FOC50_00500</name>
</gene>
<dbReference type="RefSeq" id="WP_006364275.1">
    <property type="nucleotide sequence ID" value="NZ_CP046313.1"/>
</dbReference>
<name>A0ABX6FEE1_9BACL</name>
<dbReference type="EMBL" id="CP046313">
    <property type="protein sequence ID" value="QGS06865.1"/>
    <property type="molecule type" value="Genomic_DNA"/>
</dbReference>
<evidence type="ECO:0000313" key="2">
    <source>
        <dbReference type="Proteomes" id="UP000427636"/>
    </source>
</evidence>
<proteinExistence type="predicted"/>
<protein>
    <recommendedName>
        <fullName evidence="3">DUF4316 domain-containing protein</fullName>
    </recommendedName>
</protein>
<keyword evidence="2" id="KW-1185">Reference proteome</keyword>
<evidence type="ECO:0000313" key="1">
    <source>
        <dbReference type="EMBL" id="QGS06865.1"/>
    </source>
</evidence>
<sequence>MIEIEKYKNHDIVKNGDEYRIIWDRGKKYFGYNVTESLAEKSRKSDKDALEVMFYLENKRWPKEYELENYNKSNIKKHVGNQFIIYEEDGKYEISFEKESGGVSLGDVCYPITKELMEKAFKSDRDAYEVKIYAETGSWPTNNQDETDREFIREYPELVLKNPERCKKQFSKEEYEHLVKIAKEEQEKEENK</sequence>
<dbReference type="Proteomes" id="UP000427636">
    <property type="component" value="Chromosome"/>
</dbReference>